<evidence type="ECO:0000313" key="4">
    <source>
        <dbReference type="EMBL" id="PWB93638.1"/>
    </source>
</evidence>
<dbReference type="Gene3D" id="2.60.120.1440">
    <property type="match status" value="1"/>
</dbReference>
<dbReference type="OrthoDB" id="636724at2"/>
<evidence type="ECO:0000259" key="2">
    <source>
        <dbReference type="Pfam" id="PF04773"/>
    </source>
</evidence>
<reference evidence="4 5" key="1">
    <citation type="journal article" date="2018" name="Appl. Microbiol. Biotechnol.">
        <title>Co-cultivation of the strictly anaerobic methanogen Methanosarcina barkeri with aerobic methanotrophs in an oxygen-limited membrane bioreactor.</title>
        <authorList>
            <person name="In 't Zandt M.H."/>
            <person name="van den Bosch T.J.M."/>
            <person name="Rijkers R."/>
            <person name="van Kessel M.A.H.J."/>
            <person name="Jetten M.S.M."/>
            <person name="Welte C.U."/>
        </authorList>
    </citation>
    <scope>NUCLEOTIDE SEQUENCE [LARGE SCALE GENOMIC DNA]</scope>
    <source>
        <strain evidence="4 5">DSM 17706</strain>
    </source>
</reference>
<keyword evidence="5" id="KW-1185">Reference proteome</keyword>
<evidence type="ECO:0000256" key="1">
    <source>
        <dbReference type="SAM" id="Phobius"/>
    </source>
</evidence>
<organism evidence="4 5">
    <name type="scientific">Methylosinus sporium</name>
    <dbReference type="NCBI Taxonomy" id="428"/>
    <lineage>
        <taxon>Bacteria</taxon>
        <taxon>Pseudomonadati</taxon>
        <taxon>Pseudomonadota</taxon>
        <taxon>Alphaproteobacteria</taxon>
        <taxon>Hyphomicrobiales</taxon>
        <taxon>Methylocystaceae</taxon>
        <taxon>Methylosinus</taxon>
    </lineage>
</organism>
<dbReference type="PANTHER" id="PTHR30273:SF2">
    <property type="entry name" value="PROTEIN FECR"/>
    <property type="match status" value="1"/>
</dbReference>
<keyword evidence="1" id="KW-0812">Transmembrane</keyword>
<gene>
    <name evidence="4" type="ORF">C5689_12130</name>
</gene>
<dbReference type="PANTHER" id="PTHR30273">
    <property type="entry name" value="PERIPLASMIC SIGNAL SENSOR AND SIGMA FACTOR ACTIVATOR FECR-RELATED"/>
    <property type="match status" value="1"/>
</dbReference>
<dbReference type="GO" id="GO:0016989">
    <property type="term" value="F:sigma factor antagonist activity"/>
    <property type="evidence" value="ECO:0007669"/>
    <property type="project" value="TreeGrafter"/>
</dbReference>
<dbReference type="InterPro" id="IPR012373">
    <property type="entry name" value="Ferrdict_sens_TM"/>
</dbReference>
<dbReference type="EMBL" id="PUIV01000018">
    <property type="protein sequence ID" value="PWB93638.1"/>
    <property type="molecule type" value="Genomic_DNA"/>
</dbReference>
<proteinExistence type="predicted"/>
<keyword evidence="1" id="KW-1133">Transmembrane helix</keyword>
<keyword evidence="1" id="KW-0472">Membrane</keyword>
<feature type="transmembrane region" description="Helical" evidence="1">
    <location>
        <begin position="79"/>
        <end position="96"/>
    </location>
</feature>
<comment type="caution">
    <text evidence="4">The sequence shown here is derived from an EMBL/GenBank/DDBJ whole genome shotgun (WGS) entry which is preliminary data.</text>
</comment>
<feature type="domain" description="FecR protein" evidence="2">
    <location>
        <begin position="106"/>
        <end position="198"/>
    </location>
</feature>
<accession>A0A2U1SPU8</accession>
<dbReference type="Pfam" id="PF04773">
    <property type="entry name" value="FecR"/>
    <property type="match status" value="1"/>
</dbReference>
<dbReference type="PIRSF" id="PIRSF018266">
    <property type="entry name" value="FecR"/>
    <property type="match status" value="1"/>
</dbReference>
<dbReference type="AlphaFoldDB" id="A0A2U1SPU8"/>
<feature type="domain" description="FecR N-terminal" evidence="3">
    <location>
        <begin position="17"/>
        <end position="57"/>
    </location>
</feature>
<dbReference type="Pfam" id="PF16220">
    <property type="entry name" value="DUF4880"/>
    <property type="match status" value="1"/>
</dbReference>
<dbReference type="InterPro" id="IPR032623">
    <property type="entry name" value="FecR_N"/>
</dbReference>
<dbReference type="Proteomes" id="UP000245137">
    <property type="component" value="Unassembled WGS sequence"/>
</dbReference>
<dbReference type="RefSeq" id="WP_108917561.1">
    <property type="nucleotide sequence ID" value="NZ_BGJY01000011.1"/>
</dbReference>
<sequence length="311" mass="32963">MSRDDEPNRDADPSATALAWWVKCDAGPLSAADRVAFAAWLAADPAHRAAFDEAAHLFSEVQDLWTGGQVSARKRPARVAPVAALLAASLAAFLLFDELALRFRADVLTGTGETRVVELEDGSRAHLSARSALAIRYRAGERRLALLAGEAYFEAAPDPARPFVVEAAGATVTALGTAFDIALEDKSNAEVAVAEHRVAVASGGARAIVEEGRHSRFGAGAPITEPAPVDFFRIGGWRRGRLVFEDEPLADVLATLGRYHHGFLFAAPSVRGLLVTGSFDAANPIGAASALEAALGVKTLSISKYMIFIYK</sequence>
<evidence type="ECO:0000259" key="3">
    <source>
        <dbReference type="Pfam" id="PF16220"/>
    </source>
</evidence>
<protein>
    <submittedName>
        <fullName evidence="4">Iron dicitrate transport regulator FecR</fullName>
    </submittedName>
</protein>
<name>A0A2U1SPU8_METSR</name>
<evidence type="ECO:0000313" key="5">
    <source>
        <dbReference type="Proteomes" id="UP000245137"/>
    </source>
</evidence>
<dbReference type="InterPro" id="IPR006860">
    <property type="entry name" value="FecR"/>
</dbReference>